<name>A0A1C3PGV2_9ACTN</name>
<feature type="region of interest" description="Disordered" evidence="1">
    <location>
        <begin position="1"/>
        <end position="22"/>
    </location>
</feature>
<evidence type="ECO:0000313" key="2">
    <source>
        <dbReference type="EMBL" id="SBW28986.1"/>
    </source>
</evidence>
<accession>A0A1C3PGV2</accession>
<organism evidence="2 3">
    <name type="scientific">Candidatus Protofrankia californiensis</name>
    <dbReference type="NCBI Taxonomy" id="1839754"/>
    <lineage>
        <taxon>Bacteria</taxon>
        <taxon>Bacillati</taxon>
        <taxon>Actinomycetota</taxon>
        <taxon>Actinomycetes</taxon>
        <taxon>Frankiales</taxon>
        <taxon>Frankiaceae</taxon>
        <taxon>Protofrankia</taxon>
    </lineage>
</organism>
<dbReference type="Proteomes" id="UP000199013">
    <property type="component" value="Unassembled WGS sequence"/>
</dbReference>
<evidence type="ECO:0000256" key="1">
    <source>
        <dbReference type="SAM" id="MobiDB-lite"/>
    </source>
</evidence>
<protein>
    <submittedName>
        <fullName evidence="2">Uncharacterized protein</fullName>
    </submittedName>
</protein>
<keyword evidence="3" id="KW-1185">Reference proteome</keyword>
<dbReference type="EMBL" id="FLUV01002596">
    <property type="protein sequence ID" value="SBW28986.1"/>
    <property type="molecule type" value="Genomic_DNA"/>
</dbReference>
<dbReference type="AlphaFoldDB" id="A0A1C3PGV2"/>
<proteinExistence type="predicted"/>
<reference evidence="3" key="1">
    <citation type="submission" date="2016-02" db="EMBL/GenBank/DDBJ databases">
        <authorList>
            <person name="Wibberg D."/>
        </authorList>
    </citation>
    <scope>NUCLEOTIDE SEQUENCE [LARGE SCALE GENOMIC DNA]</scope>
</reference>
<evidence type="ECO:0000313" key="3">
    <source>
        <dbReference type="Proteomes" id="UP000199013"/>
    </source>
</evidence>
<sequence length="57" mass="5977">MSRSRQDSSTPDQQLRDVTVEQSANGPLQKIVTVNSATSTWVACCVAASRIDPGVGG</sequence>
<gene>
    <name evidence="2" type="ORF">FDG2_6282</name>
</gene>